<dbReference type="EMBL" id="CACVBR010000001">
    <property type="protein sequence ID" value="CAA7193741.1"/>
    <property type="molecule type" value="Genomic_DNA"/>
</dbReference>
<gene>
    <name evidence="1" type="ORF">CHRY9293_00153</name>
</gene>
<sequence length="151" mass="17869">MINKKINFKYIHIGDLIQLKVIENGLSLSFLCKTFNCSEKEVSDMYTAETLDTEILLIWSKLLGYDFFRIYSEHLILYSPQTRVNTKDSEKVTIQKKKGEFRKNIYTRGMIEFILESLELGEKQYKEVLQVYGIPSSTLNKWMDKYKKIED</sequence>
<name>A0A6N4X2Y3_9FLAO</name>
<reference evidence="1 2" key="1">
    <citation type="submission" date="2020-01" db="EMBL/GenBank/DDBJ databases">
        <authorList>
            <person name="Rodrigo-Torres L."/>
            <person name="Arahal R. D."/>
            <person name="Lucena T."/>
        </authorList>
    </citation>
    <scope>NUCLEOTIDE SEQUENCE [LARGE SCALE GENOMIC DNA]</scope>
    <source>
        <strain evidence="1 2">CECT 9293</strain>
    </source>
</reference>
<organism evidence="1 2">
    <name type="scientific">Chryseobacterium potabilaquae</name>
    <dbReference type="NCBI Taxonomy" id="2675057"/>
    <lineage>
        <taxon>Bacteria</taxon>
        <taxon>Pseudomonadati</taxon>
        <taxon>Bacteroidota</taxon>
        <taxon>Flavobacteriia</taxon>
        <taxon>Flavobacteriales</taxon>
        <taxon>Weeksellaceae</taxon>
        <taxon>Chryseobacterium group</taxon>
        <taxon>Chryseobacterium</taxon>
    </lineage>
</organism>
<dbReference type="RefSeq" id="WP_228455431.1">
    <property type="nucleotide sequence ID" value="NZ_CACVBR010000001.1"/>
</dbReference>
<evidence type="ECO:0000313" key="2">
    <source>
        <dbReference type="Proteomes" id="UP000445144"/>
    </source>
</evidence>
<accession>A0A6N4X2Y3</accession>
<dbReference type="Proteomes" id="UP000445144">
    <property type="component" value="Unassembled WGS sequence"/>
</dbReference>
<dbReference type="AlphaFoldDB" id="A0A6N4X2Y3"/>
<keyword evidence="2" id="KW-1185">Reference proteome</keyword>
<protein>
    <submittedName>
        <fullName evidence="1">Uncharacterized protein</fullName>
    </submittedName>
</protein>
<proteinExistence type="predicted"/>
<evidence type="ECO:0000313" key="1">
    <source>
        <dbReference type="EMBL" id="CAA7193741.1"/>
    </source>
</evidence>